<keyword evidence="2" id="KW-1185">Reference proteome</keyword>
<evidence type="ECO:0000313" key="2">
    <source>
        <dbReference type="Proteomes" id="UP000271974"/>
    </source>
</evidence>
<evidence type="ECO:0008006" key="3">
    <source>
        <dbReference type="Google" id="ProtNLM"/>
    </source>
</evidence>
<accession>A0A433SRP4</accession>
<dbReference type="AlphaFoldDB" id="A0A433SRP4"/>
<reference evidence="1 2" key="1">
    <citation type="submission" date="2019-01" db="EMBL/GenBank/DDBJ databases">
        <title>A draft genome assembly of the solar-powered sea slug Elysia chlorotica.</title>
        <authorList>
            <person name="Cai H."/>
            <person name="Li Q."/>
            <person name="Fang X."/>
            <person name="Li J."/>
            <person name="Curtis N.E."/>
            <person name="Altenburger A."/>
            <person name="Shibata T."/>
            <person name="Feng M."/>
            <person name="Maeda T."/>
            <person name="Schwartz J.A."/>
            <person name="Shigenobu S."/>
            <person name="Lundholm N."/>
            <person name="Nishiyama T."/>
            <person name="Yang H."/>
            <person name="Hasebe M."/>
            <person name="Li S."/>
            <person name="Pierce S.K."/>
            <person name="Wang J."/>
        </authorList>
    </citation>
    <scope>NUCLEOTIDE SEQUENCE [LARGE SCALE GENOMIC DNA]</scope>
    <source>
        <strain evidence="1">EC2010</strain>
        <tissue evidence="1">Whole organism of an adult</tissue>
    </source>
</reference>
<dbReference type="SUPFAM" id="SSF55729">
    <property type="entry name" value="Acyl-CoA N-acyltransferases (Nat)"/>
    <property type="match status" value="1"/>
</dbReference>
<gene>
    <name evidence="1" type="ORF">EGW08_020350</name>
</gene>
<dbReference type="InterPro" id="IPR016181">
    <property type="entry name" value="Acyl_CoA_acyltransferase"/>
</dbReference>
<dbReference type="Gene3D" id="3.40.630.30">
    <property type="match status" value="1"/>
</dbReference>
<name>A0A433SRP4_ELYCH</name>
<comment type="caution">
    <text evidence="1">The sequence shown here is derived from an EMBL/GenBank/DDBJ whole genome shotgun (WGS) entry which is preliminary data.</text>
</comment>
<dbReference type="OrthoDB" id="6151923at2759"/>
<proteinExistence type="predicted"/>
<organism evidence="1 2">
    <name type="scientific">Elysia chlorotica</name>
    <name type="common">Eastern emerald elysia</name>
    <name type="synonym">Sea slug</name>
    <dbReference type="NCBI Taxonomy" id="188477"/>
    <lineage>
        <taxon>Eukaryota</taxon>
        <taxon>Metazoa</taxon>
        <taxon>Spiralia</taxon>
        <taxon>Lophotrochozoa</taxon>
        <taxon>Mollusca</taxon>
        <taxon>Gastropoda</taxon>
        <taxon>Heterobranchia</taxon>
        <taxon>Euthyneura</taxon>
        <taxon>Panpulmonata</taxon>
        <taxon>Sacoglossa</taxon>
        <taxon>Placobranchoidea</taxon>
        <taxon>Plakobranchidae</taxon>
        <taxon>Elysia</taxon>
    </lineage>
</organism>
<sequence length="107" mass="12138">MHDYLPALYTDLVSDPDNFPFVATLNGRMVAFAMVSVLDGGQTTLFKSGRVHKDFRNLILMKPLVEYFHQFRRQGLAPHIYNSTAMTGRGSNSKFLLSLGYQPVLKR</sequence>
<dbReference type="Proteomes" id="UP000271974">
    <property type="component" value="Unassembled WGS sequence"/>
</dbReference>
<evidence type="ECO:0000313" key="1">
    <source>
        <dbReference type="EMBL" id="RUS71897.1"/>
    </source>
</evidence>
<dbReference type="EMBL" id="RQTK01001144">
    <property type="protein sequence ID" value="RUS71897.1"/>
    <property type="molecule type" value="Genomic_DNA"/>
</dbReference>
<dbReference type="PANTHER" id="PTHR47403">
    <property type="entry name" value="LOC100145250 PROTEIN"/>
    <property type="match status" value="1"/>
</dbReference>
<protein>
    <recommendedName>
        <fullName evidence="3">N-acetyltransferase domain-containing protein</fullName>
    </recommendedName>
</protein>
<feature type="non-terminal residue" evidence="1">
    <location>
        <position position="107"/>
    </location>
</feature>
<dbReference type="PANTHER" id="PTHR47403:SF6">
    <property type="entry name" value="N-ACETYLTRANSFERASE DOMAIN-CONTAINING PROTEIN"/>
    <property type="match status" value="1"/>
</dbReference>